<dbReference type="Proteomes" id="UP000801864">
    <property type="component" value="Unassembled WGS sequence"/>
</dbReference>
<evidence type="ECO:0000313" key="1">
    <source>
        <dbReference type="EMBL" id="KAF3070086.1"/>
    </source>
</evidence>
<name>A0A9P5CDY1_9HYPO</name>
<accession>A0A9P5CDY1</accession>
<evidence type="ECO:0000313" key="2">
    <source>
        <dbReference type="Proteomes" id="UP000801864"/>
    </source>
</evidence>
<gene>
    <name evidence="1" type="ORF">CFAM422_006880</name>
</gene>
<reference evidence="1 2" key="1">
    <citation type="submission" date="2018-06" db="EMBL/GenBank/DDBJ databases">
        <title>Genome analysis of cellulolytic fungus Trichoderma lentiforme CFAM-422.</title>
        <authorList>
            <person name="Steindorff A.S."/>
            <person name="Formighieri E.F."/>
            <person name="Midorikawa G.E.O."/>
            <person name="Tamietti M.S."/>
            <person name="Ramos E.Z."/>
            <person name="Silva A.S."/>
            <person name="Bon E.P.S."/>
            <person name="Mendes T.D."/>
            <person name="Damaso M.C.T."/>
            <person name="Favaro L.C.L."/>
        </authorList>
    </citation>
    <scope>NUCLEOTIDE SEQUENCE [LARGE SCALE GENOMIC DNA]</scope>
    <source>
        <strain evidence="1 2">CFAM-422</strain>
    </source>
</reference>
<protein>
    <submittedName>
        <fullName evidence="1">Uncharacterized protein</fullName>
    </submittedName>
</protein>
<dbReference type="AlphaFoldDB" id="A0A9P5CDY1"/>
<proteinExistence type="predicted"/>
<organism evidence="1 2">
    <name type="scientific">Trichoderma lentiforme</name>
    <dbReference type="NCBI Taxonomy" id="1567552"/>
    <lineage>
        <taxon>Eukaryota</taxon>
        <taxon>Fungi</taxon>
        <taxon>Dikarya</taxon>
        <taxon>Ascomycota</taxon>
        <taxon>Pezizomycotina</taxon>
        <taxon>Sordariomycetes</taxon>
        <taxon>Hypocreomycetidae</taxon>
        <taxon>Hypocreales</taxon>
        <taxon>Hypocreaceae</taxon>
        <taxon>Trichoderma</taxon>
    </lineage>
</organism>
<keyword evidence="2" id="KW-1185">Reference proteome</keyword>
<sequence length="103" mass="11708">MARGRACAQWWPCSSQADTSLVPRRTRASRPKVQTTSSCVEPYYYGLSVCDFANEPLANFEARQRSCGFQIITATIDGTDIEKRYFHEFKNVAAQDNIYEPDC</sequence>
<dbReference type="EMBL" id="QLNT01000011">
    <property type="protein sequence ID" value="KAF3070086.1"/>
    <property type="molecule type" value="Genomic_DNA"/>
</dbReference>
<comment type="caution">
    <text evidence="1">The sequence shown here is derived from an EMBL/GenBank/DDBJ whole genome shotgun (WGS) entry which is preliminary data.</text>
</comment>